<dbReference type="Pfam" id="PF20009">
    <property type="entry name" value="GEVED"/>
    <property type="match status" value="2"/>
</dbReference>
<dbReference type="Pfam" id="PF18962">
    <property type="entry name" value="Por_Secre_tail"/>
    <property type="match status" value="1"/>
</dbReference>
<evidence type="ECO:0000259" key="3">
    <source>
        <dbReference type="Pfam" id="PF18962"/>
    </source>
</evidence>
<keyword evidence="1 2" id="KW-0732">Signal</keyword>
<proteinExistence type="predicted"/>
<evidence type="ECO:0000256" key="1">
    <source>
        <dbReference type="ARBA" id="ARBA00022729"/>
    </source>
</evidence>
<feature type="domain" description="GEVED" evidence="4">
    <location>
        <begin position="86"/>
        <end position="179"/>
    </location>
</feature>
<evidence type="ECO:0000313" key="5">
    <source>
        <dbReference type="EMBL" id="MDQ7917394.1"/>
    </source>
</evidence>
<dbReference type="NCBIfam" id="TIGR04183">
    <property type="entry name" value="Por_Secre_tail"/>
    <property type="match status" value="1"/>
</dbReference>
<feature type="chain" id="PRO_5046431848" evidence="2">
    <location>
        <begin position="18"/>
        <end position="433"/>
    </location>
</feature>
<dbReference type="InterPro" id="IPR045474">
    <property type="entry name" value="GEVED"/>
</dbReference>
<dbReference type="Proteomes" id="UP001230915">
    <property type="component" value="Unassembled WGS sequence"/>
</dbReference>
<dbReference type="EMBL" id="JAVHUL010000016">
    <property type="protein sequence ID" value="MDQ7917394.1"/>
    <property type="molecule type" value="Genomic_DNA"/>
</dbReference>
<evidence type="ECO:0000259" key="4">
    <source>
        <dbReference type="Pfam" id="PF20009"/>
    </source>
</evidence>
<feature type="signal peptide" evidence="2">
    <location>
        <begin position="1"/>
        <end position="17"/>
    </location>
</feature>
<accession>A0ABU1A3G6</accession>
<organism evidence="5 6">
    <name type="scientific">Mesonia profundi</name>
    <dbReference type="NCBI Taxonomy" id="3070998"/>
    <lineage>
        <taxon>Bacteria</taxon>
        <taxon>Pseudomonadati</taxon>
        <taxon>Bacteroidota</taxon>
        <taxon>Flavobacteriia</taxon>
        <taxon>Flavobacteriales</taxon>
        <taxon>Flavobacteriaceae</taxon>
        <taxon>Mesonia</taxon>
    </lineage>
</organism>
<feature type="domain" description="Secretion system C-terminal sorting" evidence="3">
    <location>
        <begin position="363"/>
        <end position="424"/>
    </location>
</feature>
<dbReference type="InterPro" id="IPR026444">
    <property type="entry name" value="Secre_tail"/>
</dbReference>
<reference evidence="5 6" key="1">
    <citation type="submission" date="2023-08" db="EMBL/GenBank/DDBJ databases">
        <title>Mesonia sp. MT50, isolated from deep-sea sediment of the Mariana Trench.</title>
        <authorList>
            <person name="Fu H."/>
        </authorList>
    </citation>
    <scope>NUCLEOTIDE SEQUENCE [LARGE SCALE GENOMIC DNA]</scope>
    <source>
        <strain evidence="5 6">MT50</strain>
    </source>
</reference>
<comment type="caution">
    <text evidence="5">The sequence shown here is derived from an EMBL/GenBank/DDBJ whole genome shotgun (WGS) entry which is preliminary data.</text>
</comment>
<evidence type="ECO:0000313" key="6">
    <source>
        <dbReference type="Proteomes" id="UP001230915"/>
    </source>
</evidence>
<feature type="domain" description="GEVED" evidence="4">
    <location>
        <begin position="253"/>
        <end position="324"/>
    </location>
</feature>
<name>A0ABU1A3G6_9FLAO</name>
<sequence length="433" mass="46972">MKKITLALALLTFGVQAQDFPSPYCDMDDTSVEEITSVEFAGSSITNTDFTSILVDETAIIAEVTQEETYTLTVEGNTIGNFENNIVAFIDWNQNEVLDDEGEIYEIGSLINTTGDDGTVVSMDITVPVDALEGPTRIRITKTYTDEDSVAIINPCAIEFDPFGQGANPSFGQALDFTLNIEANDAFPSPYCDIEDSPIEEITTVDFAESSITNTDFSSILVDQTATIAEVSLGETYTIMVGGNTYGDFQNKLVAFINWNQNELLDDPNEIYEIGDLINSDGTDGTVVSMDISVPADALEGTTRIRITKTYEDPDSVAIINPCAIEFDPFGQGANPGIGQALDFTLEVGSLKVNDFDTSALSVYPIPAKDLLNVNYKTNINSVKVYNLLGQEVISQNKAAPQIQIDVSTLSAGAYIVKISTEEGLHNFKMVKQ</sequence>
<keyword evidence="6" id="KW-1185">Reference proteome</keyword>
<dbReference type="RefSeq" id="WP_308864121.1">
    <property type="nucleotide sequence ID" value="NZ_JAVHUL010000016.1"/>
</dbReference>
<evidence type="ECO:0000256" key="2">
    <source>
        <dbReference type="SAM" id="SignalP"/>
    </source>
</evidence>
<gene>
    <name evidence="5" type="ORF">RBU60_07395</name>
</gene>
<protein>
    <submittedName>
        <fullName evidence="5">T9SS type A sorting domain-containing protein</fullName>
    </submittedName>
</protein>